<evidence type="ECO:0000256" key="4">
    <source>
        <dbReference type="SAM" id="MobiDB-lite"/>
    </source>
</evidence>
<dbReference type="SUPFAM" id="SSF50978">
    <property type="entry name" value="WD40 repeat-like"/>
    <property type="match status" value="1"/>
</dbReference>
<dbReference type="PANTHER" id="PTHR46170:SF1">
    <property type="entry name" value="GATOR COMPLEX PROTEIN WDR59"/>
    <property type="match status" value="1"/>
</dbReference>
<dbReference type="InterPro" id="IPR049567">
    <property type="entry name" value="WDR59-like"/>
</dbReference>
<evidence type="ECO:0000313" key="6">
    <source>
        <dbReference type="Proteomes" id="UP000294933"/>
    </source>
</evidence>
<evidence type="ECO:0000256" key="1">
    <source>
        <dbReference type="ARBA" id="ARBA00022574"/>
    </source>
</evidence>
<name>A0A4Y7PZC7_9AGAM</name>
<dbReference type="PROSITE" id="PS50082">
    <property type="entry name" value="WD_REPEATS_2"/>
    <property type="match status" value="1"/>
</dbReference>
<dbReference type="Proteomes" id="UP000294933">
    <property type="component" value="Unassembled WGS sequence"/>
</dbReference>
<feature type="region of interest" description="Disordered" evidence="4">
    <location>
        <begin position="379"/>
        <end position="506"/>
    </location>
</feature>
<feature type="region of interest" description="Disordered" evidence="4">
    <location>
        <begin position="620"/>
        <end position="645"/>
    </location>
</feature>
<dbReference type="GO" id="GO:0034198">
    <property type="term" value="P:cellular response to amino acid starvation"/>
    <property type="evidence" value="ECO:0007669"/>
    <property type="project" value="TreeGrafter"/>
</dbReference>
<dbReference type="GO" id="GO:1904263">
    <property type="term" value="P:positive regulation of TORC1 signaling"/>
    <property type="evidence" value="ECO:0007669"/>
    <property type="project" value="TreeGrafter"/>
</dbReference>
<dbReference type="InterPro" id="IPR001680">
    <property type="entry name" value="WD40_rpt"/>
</dbReference>
<dbReference type="PANTHER" id="PTHR46170">
    <property type="entry name" value="GATOR COMPLEX PROTEIN WDR59"/>
    <property type="match status" value="1"/>
</dbReference>
<accession>A0A4Y7PZC7</accession>
<evidence type="ECO:0000256" key="2">
    <source>
        <dbReference type="ARBA" id="ARBA00022737"/>
    </source>
</evidence>
<feature type="compositionally biased region" description="Low complexity" evidence="4">
    <location>
        <begin position="410"/>
        <end position="420"/>
    </location>
</feature>
<feature type="compositionally biased region" description="Basic and acidic residues" evidence="4">
    <location>
        <begin position="634"/>
        <end position="645"/>
    </location>
</feature>
<dbReference type="InterPro" id="IPR019775">
    <property type="entry name" value="WD40_repeat_CS"/>
</dbReference>
<dbReference type="PROSITE" id="PS00678">
    <property type="entry name" value="WD_REPEATS_1"/>
    <property type="match status" value="2"/>
</dbReference>
<keyword evidence="6" id="KW-1185">Reference proteome</keyword>
<feature type="compositionally biased region" description="Low complexity" evidence="4">
    <location>
        <begin position="456"/>
        <end position="468"/>
    </location>
</feature>
<dbReference type="AlphaFoldDB" id="A0A4Y7PZC7"/>
<dbReference type="SMART" id="SM00320">
    <property type="entry name" value="WD40"/>
    <property type="match status" value="5"/>
</dbReference>
<dbReference type="OrthoDB" id="311712at2759"/>
<feature type="compositionally biased region" description="Basic and acidic residues" evidence="4">
    <location>
        <begin position="489"/>
        <end position="501"/>
    </location>
</feature>
<proteinExistence type="predicted"/>
<dbReference type="STRING" id="50990.A0A4Y7PZC7"/>
<keyword evidence="1 3" id="KW-0853">WD repeat</keyword>
<dbReference type="EMBL" id="ML170189">
    <property type="protein sequence ID" value="TDL20252.1"/>
    <property type="molecule type" value="Genomic_DNA"/>
</dbReference>
<dbReference type="Gene3D" id="2.130.10.10">
    <property type="entry name" value="YVTN repeat-like/Quinoprotein amine dehydrogenase"/>
    <property type="match status" value="1"/>
</dbReference>
<dbReference type="Pfam" id="PF00400">
    <property type="entry name" value="WD40"/>
    <property type="match status" value="1"/>
</dbReference>
<feature type="repeat" description="WD" evidence="3">
    <location>
        <begin position="180"/>
        <end position="222"/>
    </location>
</feature>
<dbReference type="PROSITE" id="PS50294">
    <property type="entry name" value="WD_REPEATS_REGION"/>
    <property type="match status" value="1"/>
</dbReference>
<dbReference type="GO" id="GO:0005774">
    <property type="term" value="C:vacuolar membrane"/>
    <property type="evidence" value="ECO:0007669"/>
    <property type="project" value="TreeGrafter"/>
</dbReference>
<feature type="compositionally biased region" description="Low complexity" evidence="4">
    <location>
        <begin position="621"/>
        <end position="632"/>
    </location>
</feature>
<reference evidence="5 6" key="1">
    <citation type="submission" date="2018-06" db="EMBL/GenBank/DDBJ databases">
        <title>A transcriptomic atlas of mushroom development highlights an independent origin of complex multicellularity.</title>
        <authorList>
            <consortium name="DOE Joint Genome Institute"/>
            <person name="Krizsan K."/>
            <person name="Almasi E."/>
            <person name="Merenyi Z."/>
            <person name="Sahu N."/>
            <person name="Viragh M."/>
            <person name="Koszo T."/>
            <person name="Mondo S."/>
            <person name="Kiss B."/>
            <person name="Balint B."/>
            <person name="Kues U."/>
            <person name="Barry K."/>
            <person name="Hegedus J.C."/>
            <person name="Henrissat B."/>
            <person name="Johnson J."/>
            <person name="Lipzen A."/>
            <person name="Ohm R."/>
            <person name="Nagy I."/>
            <person name="Pangilinan J."/>
            <person name="Yan J."/>
            <person name="Xiong Y."/>
            <person name="Grigoriev I.V."/>
            <person name="Hibbett D.S."/>
            <person name="Nagy L.G."/>
        </authorList>
    </citation>
    <scope>NUCLEOTIDE SEQUENCE [LARGE SCALE GENOMIC DNA]</scope>
    <source>
        <strain evidence="5 6">SZMC22713</strain>
    </source>
</reference>
<dbReference type="InterPro" id="IPR036322">
    <property type="entry name" value="WD40_repeat_dom_sf"/>
</dbReference>
<organism evidence="5 6">
    <name type="scientific">Rickenella mellea</name>
    <dbReference type="NCBI Taxonomy" id="50990"/>
    <lineage>
        <taxon>Eukaryota</taxon>
        <taxon>Fungi</taxon>
        <taxon>Dikarya</taxon>
        <taxon>Basidiomycota</taxon>
        <taxon>Agaricomycotina</taxon>
        <taxon>Agaricomycetes</taxon>
        <taxon>Hymenochaetales</taxon>
        <taxon>Rickenellaceae</taxon>
        <taxon>Rickenella</taxon>
    </lineage>
</organism>
<dbReference type="GO" id="GO:0035859">
    <property type="term" value="C:Seh1-associated complex"/>
    <property type="evidence" value="ECO:0007669"/>
    <property type="project" value="TreeGrafter"/>
</dbReference>
<protein>
    <submittedName>
        <fullName evidence="5">WD40 repeat-like protein</fullName>
    </submittedName>
</protein>
<keyword evidence="2" id="KW-0677">Repeat</keyword>
<dbReference type="GO" id="GO:0035591">
    <property type="term" value="F:signaling adaptor activity"/>
    <property type="evidence" value="ECO:0007669"/>
    <property type="project" value="TreeGrafter"/>
</dbReference>
<dbReference type="InterPro" id="IPR015943">
    <property type="entry name" value="WD40/YVTN_repeat-like_dom_sf"/>
</dbReference>
<evidence type="ECO:0000313" key="5">
    <source>
        <dbReference type="EMBL" id="TDL20252.1"/>
    </source>
</evidence>
<evidence type="ECO:0000256" key="3">
    <source>
        <dbReference type="PROSITE-ProRule" id="PRU00221"/>
    </source>
</evidence>
<gene>
    <name evidence="5" type="ORF">BD410DRAFT_725939</name>
</gene>
<dbReference type="VEuPathDB" id="FungiDB:BD410DRAFT_725939"/>
<sequence>MKGLVGDAIGNMSISPTSRDIVLAARKGLFIIDLEAPLEVPRFLPQGGTWDVADVQWNPHPQRAEYIVSTSSERLLIWNLFLVGKTAIEHILQSHYRAITDINWHTSEPDLVCSTGIDSWIWAWDLRTPMKPIFPGLCAFNAGGTQIKWNRQDQHILASSHLNEVLVWDRRKGSEPLLQIKAHKAKIYGIDWSHHDRNEIVTCSLDKTVKIWDIHDPKTQHEESKLTYETMYPVWRARDLPFGKGFLSLPQRGETALEMWSHSDTTAPVETFEGHTDVVKEFVWRYQDVTTRNPDGREFQLITWSKDKTLRFWPVPREMMQKTGSITKESELTPKFQYKDDWVSFRSPPPGTDPLPALSVPVGFRSILAEVRAPVHSQTTNPVLLPHRGSAARGLARETPQSKDSNGTRPVHPSSSVPSSIAGRRGGTMSKGSAVGKPAKIDPFQWLSSVRPETVSSSRHSSDSRPTSGPDKDGSGTDSGSRKRSQSRGRGDDGGHREAEKSASSLLDEIHSVDRKLTSSKIKLEKYDLTKRRTCTFGLHGPWGDSATVHVFIRVTFAFPRDYPHASYPGGVPTVDIERTPLVSTKRRAYMVRRLREIRETRRPCLEPCLRFLLFSDGRQPGRSPSIDSGSSSEDERPQDGRKSRDLTVAILRDHKNLAEPRTSQGVFGPNGQLVCFFRSLPRIVKSAHGDISSSPSLAARGAETVPKLFQSPLLLSDAVRRLVVSANDQSFGSLQSKWPEDSENIIRIMNNLVSFSQPGRRAFENTRSAEKVPGNYALVTKRVTVIHIKDRAFVVGAHRAVAADYEHLVDDPAYFCETNAAVAHSHSRFDHERVFRFLRMFFHTRKDGHRRGDELNNRDRQGTPLSSFMIVRQYKELLASRDIQLLAMFVVVVLKMYRQQAMKCEH</sequence>